<dbReference type="Pfam" id="PF01381">
    <property type="entry name" value="HTH_3"/>
    <property type="match status" value="1"/>
</dbReference>
<dbReference type="GO" id="GO:0003700">
    <property type="term" value="F:DNA-binding transcription factor activity"/>
    <property type="evidence" value="ECO:0007669"/>
    <property type="project" value="TreeGrafter"/>
</dbReference>
<dbReference type="SMART" id="SM00530">
    <property type="entry name" value="HTH_XRE"/>
    <property type="match status" value="1"/>
</dbReference>
<dbReference type="AlphaFoldDB" id="A0A5K7ZFA7"/>
<feature type="domain" description="HTH cro/C1-type" evidence="2">
    <location>
        <begin position="58"/>
        <end position="112"/>
    </location>
</feature>
<dbReference type="Gene3D" id="1.10.260.40">
    <property type="entry name" value="lambda repressor-like DNA-binding domains"/>
    <property type="match status" value="1"/>
</dbReference>
<dbReference type="InterPro" id="IPR010982">
    <property type="entry name" value="Lambda_DNA-bd_dom_sf"/>
</dbReference>
<evidence type="ECO:0000313" key="3">
    <source>
        <dbReference type="EMBL" id="BBO79964.1"/>
    </source>
</evidence>
<dbReference type="PANTHER" id="PTHR46797:SF1">
    <property type="entry name" value="METHYLPHOSPHONATE SYNTHASE"/>
    <property type="match status" value="1"/>
</dbReference>
<keyword evidence="1" id="KW-0238">DNA-binding</keyword>
<name>A0A5K7ZFA7_9BACT</name>
<dbReference type="InterPro" id="IPR001387">
    <property type="entry name" value="Cro/C1-type_HTH"/>
</dbReference>
<sequence>MNAPTLHNVQVISRNGKPEYAVVPYMDYLRLLEKAEDSEAIIPHEVVELVIEKEFNLLKAWRKHLGLTQKEVARRADITQSALSQMERTASNNRTATLEKLAKALGIETNQLVD</sequence>
<dbReference type="KEGG" id="dov:DSCO28_05300"/>
<proteinExistence type="predicted"/>
<dbReference type="GO" id="GO:0005829">
    <property type="term" value="C:cytosol"/>
    <property type="evidence" value="ECO:0007669"/>
    <property type="project" value="TreeGrafter"/>
</dbReference>
<dbReference type="Proteomes" id="UP000425960">
    <property type="component" value="Chromosome"/>
</dbReference>
<dbReference type="PANTHER" id="PTHR46797">
    <property type="entry name" value="HTH-TYPE TRANSCRIPTIONAL REGULATOR"/>
    <property type="match status" value="1"/>
</dbReference>
<evidence type="ECO:0000313" key="4">
    <source>
        <dbReference type="Proteomes" id="UP000425960"/>
    </source>
</evidence>
<dbReference type="CDD" id="cd00093">
    <property type="entry name" value="HTH_XRE"/>
    <property type="match status" value="1"/>
</dbReference>
<dbReference type="SUPFAM" id="SSF47413">
    <property type="entry name" value="lambda repressor-like DNA-binding domains"/>
    <property type="match status" value="1"/>
</dbReference>
<protein>
    <submittedName>
        <fullName evidence="3">Transcriptional regulator</fullName>
    </submittedName>
</protein>
<gene>
    <name evidence="3" type="ORF">DSCO28_05300</name>
</gene>
<reference evidence="3 4" key="1">
    <citation type="submission" date="2019-11" db="EMBL/GenBank/DDBJ databases">
        <title>Comparative genomics of hydrocarbon-degrading Desulfosarcina strains.</title>
        <authorList>
            <person name="Watanabe M."/>
            <person name="Kojima H."/>
            <person name="Fukui M."/>
        </authorList>
    </citation>
    <scope>NUCLEOTIDE SEQUENCE [LARGE SCALE GENOMIC DNA]</scope>
    <source>
        <strain evidence="3 4">28bB2T</strain>
    </source>
</reference>
<dbReference type="PROSITE" id="PS50943">
    <property type="entry name" value="HTH_CROC1"/>
    <property type="match status" value="1"/>
</dbReference>
<evidence type="ECO:0000256" key="1">
    <source>
        <dbReference type="ARBA" id="ARBA00023125"/>
    </source>
</evidence>
<accession>A0A5K7ZFA7</accession>
<organism evidence="3 4">
    <name type="scientific">Desulfosarcina ovata subsp. sediminis</name>
    <dbReference type="NCBI Taxonomy" id="885957"/>
    <lineage>
        <taxon>Bacteria</taxon>
        <taxon>Pseudomonadati</taxon>
        <taxon>Thermodesulfobacteriota</taxon>
        <taxon>Desulfobacteria</taxon>
        <taxon>Desulfobacterales</taxon>
        <taxon>Desulfosarcinaceae</taxon>
        <taxon>Desulfosarcina</taxon>
    </lineage>
</organism>
<evidence type="ECO:0000259" key="2">
    <source>
        <dbReference type="PROSITE" id="PS50943"/>
    </source>
</evidence>
<dbReference type="GO" id="GO:0003677">
    <property type="term" value="F:DNA binding"/>
    <property type="evidence" value="ECO:0007669"/>
    <property type="project" value="UniProtKB-KW"/>
</dbReference>
<dbReference type="EMBL" id="AP021876">
    <property type="protein sequence ID" value="BBO79964.1"/>
    <property type="molecule type" value="Genomic_DNA"/>
</dbReference>
<dbReference type="InterPro" id="IPR050807">
    <property type="entry name" value="TransReg_Diox_bact_type"/>
</dbReference>
<dbReference type="RefSeq" id="WP_155308741.1">
    <property type="nucleotide sequence ID" value="NZ_AP021876.1"/>
</dbReference>